<reference evidence="2 3" key="1">
    <citation type="journal article" date="2024" name="Chem. Sci.">
        <title>Discovery of megapolipeptins by genome mining of a Burkholderiales bacteria collection.</title>
        <authorList>
            <person name="Paulo B.S."/>
            <person name="Recchia M.J.J."/>
            <person name="Lee S."/>
            <person name="Fergusson C.H."/>
            <person name="Romanowski S.B."/>
            <person name="Hernandez A."/>
            <person name="Krull N."/>
            <person name="Liu D.Y."/>
            <person name="Cavanagh H."/>
            <person name="Bos A."/>
            <person name="Gray C.A."/>
            <person name="Murphy B.T."/>
            <person name="Linington R.G."/>
            <person name="Eustaquio A.S."/>
        </authorList>
    </citation>
    <scope>NUCLEOTIDE SEQUENCE [LARGE SCALE GENOMIC DNA]</scope>
    <source>
        <strain evidence="2 3">RL17-338-BIC-A</strain>
    </source>
</reference>
<keyword evidence="1" id="KW-0812">Transmembrane</keyword>
<sequence length="77" mass="8132">MRVIFGLLGVAAFGAALGPLGWLAWLAHTHALTTILTYQLVIAILVALLIGAFCLAANCSLNRRSPLFPVAQTSQRG</sequence>
<organism evidence="2 3">
    <name type="scientific">Paraburkholderia metrosideri</name>
    <dbReference type="NCBI Taxonomy" id="580937"/>
    <lineage>
        <taxon>Bacteria</taxon>
        <taxon>Pseudomonadati</taxon>
        <taxon>Pseudomonadota</taxon>
        <taxon>Betaproteobacteria</taxon>
        <taxon>Burkholderiales</taxon>
        <taxon>Burkholderiaceae</taxon>
        <taxon>Paraburkholderia</taxon>
    </lineage>
</organism>
<evidence type="ECO:0000313" key="3">
    <source>
        <dbReference type="Proteomes" id="UP001629432"/>
    </source>
</evidence>
<dbReference type="RefSeq" id="WP_408224413.1">
    <property type="nucleotide sequence ID" value="NZ_JAQQCF010000004.1"/>
</dbReference>
<feature type="transmembrane region" description="Helical" evidence="1">
    <location>
        <begin position="36"/>
        <end position="57"/>
    </location>
</feature>
<gene>
    <name evidence="2" type="ORF">PQQ63_07145</name>
</gene>
<evidence type="ECO:0000256" key="1">
    <source>
        <dbReference type="SAM" id="Phobius"/>
    </source>
</evidence>
<keyword evidence="3" id="KW-1185">Reference proteome</keyword>
<proteinExistence type="predicted"/>
<evidence type="ECO:0000313" key="2">
    <source>
        <dbReference type="EMBL" id="MFM0636465.1"/>
    </source>
</evidence>
<accession>A0ABW9DMX2</accession>
<protein>
    <submittedName>
        <fullName evidence="2">Uncharacterized protein</fullName>
    </submittedName>
</protein>
<name>A0ABW9DMX2_9BURK</name>
<keyword evidence="1" id="KW-1133">Transmembrane helix</keyword>
<comment type="caution">
    <text evidence="2">The sequence shown here is derived from an EMBL/GenBank/DDBJ whole genome shotgun (WGS) entry which is preliminary data.</text>
</comment>
<dbReference type="Proteomes" id="UP001629432">
    <property type="component" value="Unassembled WGS sequence"/>
</dbReference>
<keyword evidence="1" id="KW-0472">Membrane</keyword>
<dbReference type="EMBL" id="JAQQCF010000004">
    <property type="protein sequence ID" value="MFM0636465.1"/>
    <property type="molecule type" value="Genomic_DNA"/>
</dbReference>